<dbReference type="AlphaFoldDB" id="A0A9X0JK29"/>
<dbReference type="Proteomes" id="UP000029719">
    <property type="component" value="Unassembled WGS sequence"/>
</dbReference>
<reference evidence="2 3" key="1">
    <citation type="submission" date="2014-09" db="EMBL/GenBank/DDBJ databases">
        <title>Genome sequence of Pseudomonas lutea strain DSM 17257T.</title>
        <authorList>
            <person name="Kwak Y."/>
            <person name="Shin J.-H."/>
        </authorList>
    </citation>
    <scope>NUCLEOTIDE SEQUENCE [LARGE SCALE GENOMIC DNA]</scope>
    <source>
        <strain evidence="2 3">DSM 17257</strain>
    </source>
</reference>
<dbReference type="PROSITE" id="PS51257">
    <property type="entry name" value="PROKAR_LIPOPROTEIN"/>
    <property type="match status" value="1"/>
</dbReference>
<organism evidence="2 3">
    <name type="scientific">Pseudomonas lutea</name>
    <dbReference type="NCBI Taxonomy" id="243924"/>
    <lineage>
        <taxon>Bacteria</taxon>
        <taxon>Pseudomonadati</taxon>
        <taxon>Pseudomonadota</taxon>
        <taxon>Gammaproteobacteria</taxon>
        <taxon>Pseudomonadales</taxon>
        <taxon>Pseudomonadaceae</taxon>
        <taxon>Pseudomonas</taxon>
    </lineage>
</organism>
<keyword evidence="1" id="KW-0732">Signal</keyword>
<evidence type="ECO:0008006" key="4">
    <source>
        <dbReference type="Google" id="ProtNLM"/>
    </source>
</evidence>
<evidence type="ECO:0000256" key="1">
    <source>
        <dbReference type="SAM" id="SignalP"/>
    </source>
</evidence>
<evidence type="ECO:0000313" key="3">
    <source>
        <dbReference type="Proteomes" id="UP000029719"/>
    </source>
</evidence>
<sequence length="156" mass="16430">MDMRFKRAEAALMLLLAVGLSSAAGCTSPKASGLSLVDYASVSATPPPEDLTGLWAGPHAGGTFFVEIFDDGGLRTCLSAPPYYQALDGKYSDEALHLEDGARIEFETRGAHHITIYSPPGKPVTTLARSALSVSAEKCLAGAADVQRKVAHWASH</sequence>
<name>A0A9X0JK29_9PSED</name>
<feature type="signal peptide" evidence="1">
    <location>
        <begin position="1"/>
        <end position="23"/>
    </location>
</feature>
<feature type="chain" id="PRO_5040785457" description="Lipoprotein" evidence="1">
    <location>
        <begin position="24"/>
        <end position="156"/>
    </location>
</feature>
<protein>
    <recommendedName>
        <fullName evidence="4">Lipoprotein</fullName>
    </recommendedName>
</protein>
<gene>
    <name evidence="2" type="ORF">LT42_05995</name>
</gene>
<accession>A0A9X0JK29</accession>
<dbReference type="EMBL" id="JRMB01000001">
    <property type="protein sequence ID" value="KGF65491.1"/>
    <property type="molecule type" value="Genomic_DNA"/>
</dbReference>
<proteinExistence type="predicted"/>
<evidence type="ECO:0000313" key="2">
    <source>
        <dbReference type="EMBL" id="KGF65491.1"/>
    </source>
</evidence>
<comment type="caution">
    <text evidence="2">The sequence shown here is derived from an EMBL/GenBank/DDBJ whole genome shotgun (WGS) entry which is preliminary data.</text>
</comment>